<evidence type="ECO:0000259" key="1">
    <source>
        <dbReference type="Pfam" id="PF20703"/>
    </source>
</evidence>
<feature type="non-terminal residue" evidence="2">
    <location>
        <position position="455"/>
    </location>
</feature>
<dbReference type="Pfam" id="PF20703">
    <property type="entry name" value="nSTAND1"/>
    <property type="match status" value="1"/>
</dbReference>
<feature type="domain" description="Novel STAND NTPase 1" evidence="1">
    <location>
        <begin position="4"/>
        <end position="412"/>
    </location>
</feature>
<sequence>MSKPFPGLRPFQLEESHLFFGREEQTGQLLERLSGTRFLAVVGASGSGKSSLVRAGLLPQLYGGTMVKTSVHWEIAIMRPGGDPTTNLARSLVDSEIFEDDSEDQLQLLRTMLSRSGLGLLEAYRQSNIEPGTNLLVLVDQFEEIFRFRQSGSKASEEAADFIELILEASWQEELPIYVILTMRSDFLGDCAEFKSLAEAVNEGEYLIPRLNRRQRALAIEGPARVGGGEMSPRLVQQLLNDIGDDPDQLPILQHSLMRTWEYWEQHTEDKSKPLDVEHYRAIGTMKEALSRHADEAHNQLPDDQHRKICERMFKSITERGNDGRGIRRPLPFSDLVEIIGGDEQALMRVIDEFRTTNRSFIMPLEHTQVDNDTVIDISHESLMRAWGRLRSWVDEESQSARIYRRLAETSALHSAGEAGLYHDPDLRIAITWREEHHPNEQWASRYSGNFNAAM</sequence>
<proteinExistence type="predicted"/>
<reference evidence="2" key="1">
    <citation type="submission" date="2018-05" db="EMBL/GenBank/DDBJ databases">
        <authorList>
            <person name="Lanie J.A."/>
            <person name="Ng W.-L."/>
            <person name="Kazmierczak K.M."/>
            <person name="Andrzejewski T.M."/>
            <person name="Davidsen T.M."/>
            <person name="Wayne K.J."/>
            <person name="Tettelin H."/>
            <person name="Glass J.I."/>
            <person name="Rusch D."/>
            <person name="Podicherti R."/>
            <person name="Tsui H.-C.T."/>
            <person name="Winkler M.E."/>
        </authorList>
    </citation>
    <scope>NUCLEOTIDE SEQUENCE</scope>
</reference>
<name>A0A382F8L6_9ZZZZ</name>
<organism evidence="2">
    <name type="scientific">marine metagenome</name>
    <dbReference type="NCBI Taxonomy" id="408172"/>
    <lineage>
        <taxon>unclassified sequences</taxon>
        <taxon>metagenomes</taxon>
        <taxon>ecological metagenomes</taxon>
    </lineage>
</organism>
<dbReference type="AlphaFoldDB" id="A0A382F8L6"/>
<dbReference type="Gene3D" id="3.40.50.300">
    <property type="entry name" value="P-loop containing nucleotide triphosphate hydrolases"/>
    <property type="match status" value="1"/>
</dbReference>
<dbReference type="EMBL" id="UINC01048195">
    <property type="protein sequence ID" value="SVB58441.1"/>
    <property type="molecule type" value="Genomic_DNA"/>
</dbReference>
<evidence type="ECO:0000313" key="2">
    <source>
        <dbReference type="EMBL" id="SVB58441.1"/>
    </source>
</evidence>
<accession>A0A382F8L6</accession>
<dbReference type="InterPro" id="IPR049052">
    <property type="entry name" value="nSTAND1"/>
</dbReference>
<protein>
    <recommendedName>
        <fullName evidence="1">Novel STAND NTPase 1 domain-containing protein</fullName>
    </recommendedName>
</protein>
<dbReference type="SUPFAM" id="SSF52540">
    <property type="entry name" value="P-loop containing nucleoside triphosphate hydrolases"/>
    <property type="match status" value="1"/>
</dbReference>
<dbReference type="InterPro" id="IPR027417">
    <property type="entry name" value="P-loop_NTPase"/>
</dbReference>
<gene>
    <name evidence="2" type="ORF">METZ01_LOCUS211295</name>
</gene>